<accession>A0A1B8GL86</accession>
<dbReference type="GeneID" id="28838769"/>
<proteinExistence type="predicted"/>
<protein>
    <submittedName>
        <fullName evidence="1">Uncharacterized protein</fullName>
    </submittedName>
</protein>
<reference evidence="2" key="2">
    <citation type="journal article" date="2018" name="Nat. Commun.">
        <title>Extreme sensitivity to ultraviolet light in the fungal pathogen causing white-nose syndrome of bats.</title>
        <authorList>
            <person name="Palmer J.M."/>
            <person name="Drees K.P."/>
            <person name="Foster J.T."/>
            <person name="Lindner D.L."/>
        </authorList>
    </citation>
    <scope>NUCLEOTIDE SEQUENCE [LARGE SCALE GENOMIC DNA]</scope>
    <source>
        <strain evidence="2">UAMH 10579</strain>
    </source>
</reference>
<gene>
    <name evidence="1" type="ORF">VE01_05383</name>
</gene>
<organism evidence="1 2">
    <name type="scientific">Pseudogymnoascus verrucosus</name>
    <dbReference type="NCBI Taxonomy" id="342668"/>
    <lineage>
        <taxon>Eukaryota</taxon>
        <taxon>Fungi</taxon>
        <taxon>Dikarya</taxon>
        <taxon>Ascomycota</taxon>
        <taxon>Pezizomycotina</taxon>
        <taxon>Leotiomycetes</taxon>
        <taxon>Thelebolales</taxon>
        <taxon>Thelebolaceae</taxon>
        <taxon>Pseudogymnoascus</taxon>
    </lineage>
</organism>
<sequence length="90" mass="10337">MTDKVEFSPSMPITPVFDVQARIKELQGFLDPSNPNYQPERQHKNIRAVIKLYEEGKIDGLKRTTIIDGKIVPYKAAFESKSGSWTEVRR</sequence>
<dbReference type="RefSeq" id="XP_018130334.1">
    <property type="nucleotide sequence ID" value="XM_018274847.2"/>
</dbReference>
<dbReference type="Proteomes" id="UP000091956">
    <property type="component" value="Unassembled WGS sequence"/>
</dbReference>
<reference evidence="1 2" key="1">
    <citation type="submission" date="2016-03" db="EMBL/GenBank/DDBJ databases">
        <title>Comparative genomics of Pseudogymnoascus destructans, the fungus causing white-nose syndrome of bats.</title>
        <authorList>
            <person name="Palmer J.M."/>
            <person name="Drees K.P."/>
            <person name="Foster J.T."/>
            <person name="Lindner D.L."/>
        </authorList>
    </citation>
    <scope>NUCLEOTIDE SEQUENCE [LARGE SCALE GENOMIC DNA]</scope>
    <source>
        <strain evidence="1 2">UAMH 10579</strain>
    </source>
</reference>
<dbReference type="AlphaFoldDB" id="A0A1B8GL86"/>
<name>A0A1B8GL86_9PEZI</name>
<evidence type="ECO:0000313" key="2">
    <source>
        <dbReference type="Proteomes" id="UP000091956"/>
    </source>
</evidence>
<dbReference type="OrthoDB" id="4199986at2759"/>
<keyword evidence="2" id="KW-1185">Reference proteome</keyword>
<dbReference type="EMBL" id="KV460227">
    <property type="protein sequence ID" value="OBT96601.1"/>
    <property type="molecule type" value="Genomic_DNA"/>
</dbReference>
<evidence type="ECO:0000313" key="1">
    <source>
        <dbReference type="EMBL" id="OBT96601.1"/>
    </source>
</evidence>